<evidence type="ECO:0000313" key="2">
    <source>
        <dbReference type="EMBL" id="SUD92005.1"/>
    </source>
</evidence>
<feature type="compositionally biased region" description="Basic and acidic residues" evidence="1">
    <location>
        <begin position="25"/>
        <end position="34"/>
    </location>
</feature>
<sequence>MKDHTKSDNTKSVSKDWTDSNPYADTRKHDEADKHDKLCRRAIKRIDEELELQRETKANSFAPCDKKAEPCSCSSSSADTKTVDLVILIDASLSMSTAATAVAKAADEALLKAKEECPSDLRATWLTVDGSKTGANPPGYLGDITSTLAGTSFTQTHQQYLEGIGSTGPFKQDEAQPAGDGTYPGEEGADSIADICNFYDWREGACKAIFYISDTALDGYSAFYDAAATNATAAALANGVVLFAHKITPGAENTPGIAASYDNLTLPTGGNAYHGPVSEAKYVELIKEAICNACGSECKMLDLPVIEPCVSITWGDSECDCFETDDIETAIISVCNCYSNITLSNVYIGLLTLTMADGSAVPTLPDGTPSVEIVPRGAICFGDIGPCKEGGTNCVSREIVIHTRGAKPGSYKINVSGLCYELTLSQHHEACFELELCQDRS</sequence>
<feature type="region of interest" description="Disordered" evidence="1">
    <location>
        <begin position="1"/>
        <end position="34"/>
    </location>
</feature>
<protein>
    <recommendedName>
        <fullName evidence="4">VWFA domain-containing protein</fullName>
    </recommendedName>
</protein>
<keyword evidence="3" id="KW-1185">Reference proteome</keyword>
<feature type="compositionally biased region" description="Basic and acidic residues" evidence="1">
    <location>
        <begin position="1"/>
        <end position="18"/>
    </location>
</feature>
<dbReference type="AlphaFoldDB" id="A0A379LPH1"/>
<dbReference type="SUPFAM" id="SSF53300">
    <property type="entry name" value="vWA-like"/>
    <property type="match status" value="1"/>
</dbReference>
<dbReference type="InterPro" id="IPR036465">
    <property type="entry name" value="vWFA_dom_sf"/>
</dbReference>
<dbReference type="RefSeq" id="WP_051584499.1">
    <property type="nucleotide sequence ID" value="NZ_CAJHAQ010000001.1"/>
</dbReference>
<dbReference type="Proteomes" id="UP000254123">
    <property type="component" value="Unassembled WGS sequence"/>
</dbReference>
<proteinExistence type="predicted"/>
<evidence type="ECO:0008006" key="4">
    <source>
        <dbReference type="Google" id="ProtNLM"/>
    </source>
</evidence>
<dbReference type="STRING" id="1123034.GCA_000685805_02006"/>
<dbReference type="EMBL" id="UGVC01000001">
    <property type="protein sequence ID" value="SUD92005.1"/>
    <property type="molecule type" value="Genomic_DNA"/>
</dbReference>
<evidence type="ECO:0000313" key="3">
    <source>
        <dbReference type="Proteomes" id="UP000254123"/>
    </source>
</evidence>
<reference evidence="2 3" key="1">
    <citation type="submission" date="2018-06" db="EMBL/GenBank/DDBJ databases">
        <authorList>
            <consortium name="Pathogen Informatics"/>
            <person name="Doyle S."/>
        </authorList>
    </citation>
    <scope>NUCLEOTIDE SEQUENCE [LARGE SCALE GENOMIC DNA]</scope>
    <source>
        <strain evidence="2 3">NCTC10526</strain>
    </source>
</reference>
<name>A0A379LPH1_9GAMM</name>
<accession>A0A379LPH1</accession>
<evidence type="ECO:0000256" key="1">
    <source>
        <dbReference type="SAM" id="MobiDB-lite"/>
    </source>
</evidence>
<gene>
    <name evidence="2" type="ORF">NCTC10526_02385</name>
</gene>
<organism evidence="2 3">
    <name type="scientific">Psychrobacter phenylpyruvicus</name>
    <dbReference type="NCBI Taxonomy" id="29432"/>
    <lineage>
        <taxon>Bacteria</taxon>
        <taxon>Pseudomonadati</taxon>
        <taxon>Pseudomonadota</taxon>
        <taxon>Gammaproteobacteria</taxon>
        <taxon>Moraxellales</taxon>
        <taxon>Moraxellaceae</taxon>
        <taxon>Psychrobacter</taxon>
    </lineage>
</organism>